<gene>
    <name evidence="2 3" type="primary">LOC107274281</name>
</gene>
<proteinExistence type="predicted"/>
<dbReference type="PANTHER" id="PTHR36693">
    <property type="entry name" value="GH02722P"/>
    <property type="match status" value="1"/>
</dbReference>
<evidence type="ECO:0000313" key="3">
    <source>
        <dbReference type="RefSeq" id="XP_024947309.1"/>
    </source>
</evidence>
<evidence type="ECO:0000313" key="2">
    <source>
        <dbReference type="RefSeq" id="XP_015608764.1"/>
    </source>
</evidence>
<dbReference type="RefSeq" id="XP_024947309.1">
    <property type="nucleotide sequence ID" value="XM_025091541.1"/>
</dbReference>
<evidence type="ECO:0000313" key="1">
    <source>
        <dbReference type="Proteomes" id="UP000694920"/>
    </source>
</evidence>
<dbReference type="Proteomes" id="UP000694920">
    <property type="component" value="Unplaced"/>
</dbReference>
<sequence>MNIQLNLIIYKNTIFDHVIIMPANVIKYKQDYNEDQVDQNSCNETIPKPTVKTHIPIRLNKKGFDAYLLSAYVATIKCSSVYRESAIKTLLRFIKLKAANKNCILLAKLRTPKKQFLDYQWNERITYLVLEHREVDHAMSWLSTLGGAFSALGEQFEHCAEIAGKISLRQFELALRLDDPLLVARCKLYAALSLLQRGRLRIAKSIIRNIYTFAVHQKDVRLVRMCQGVWAKLQYSYKLKRQKKYS</sequence>
<dbReference type="RefSeq" id="XP_015608764.1">
    <property type="nucleotide sequence ID" value="XM_015753278.2"/>
</dbReference>
<name>A0AAJ7W7F5_CEPCN</name>
<dbReference type="AlphaFoldDB" id="A0AAJ7W7F5"/>
<dbReference type="GeneID" id="107274281"/>
<protein>
    <submittedName>
        <fullName evidence="2 3">Uncharacterized protein F58A4.6 isoform X1</fullName>
    </submittedName>
</protein>
<dbReference type="KEGG" id="ccin:107274281"/>
<keyword evidence="1" id="KW-1185">Reference proteome</keyword>
<dbReference type="InterPro" id="IPR032072">
    <property type="entry name" value="DUF4807"/>
</dbReference>
<dbReference type="PANTHER" id="PTHR36693:SF1">
    <property type="entry name" value="GH02722P"/>
    <property type="match status" value="1"/>
</dbReference>
<reference evidence="2 3" key="1">
    <citation type="submission" date="2025-04" db="UniProtKB">
        <authorList>
            <consortium name="RefSeq"/>
        </authorList>
    </citation>
    <scope>IDENTIFICATION</scope>
</reference>
<dbReference type="Pfam" id="PF16065">
    <property type="entry name" value="DUF4807"/>
    <property type="match status" value="1"/>
</dbReference>
<organism evidence="1 3">
    <name type="scientific">Cephus cinctus</name>
    <name type="common">Wheat stem sawfly</name>
    <dbReference type="NCBI Taxonomy" id="211228"/>
    <lineage>
        <taxon>Eukaryota</taxon>
        <taxon>Metazoa</taxon>
        <taxon>Ecdysozoa</taxon>
        <taxon>Arthropoda</taxon>
        <taxon>Hexapoda</taxon>
        <taxon>Insecta</taxon>
        <taxon>Pterygota</taxon>
        <taxon>Neoptera</taxon>
        <taxon>Endopterygota</taxon>
        <taxon>Hymenoptera</taxon>
        <taxon>Cephoidea</taxon>
        <taxon>Cephidae</taxon>
        <taxon>Cephus</taxon>
    </lineage>
</organism>
<accession>A0AAJ7W7F5</accession>